<protein>
    <submittedName>
        <fullName evidence="2">Ubiquitin-like domain-containing protein</fullName>
    </submittedName>
</protein>
<dbReference type="PROSITE" id="PS51450">
    <property type="entry name" value="LRR"/>
    <property type="match status" value="2"/>
</dbReference>
<dbReference type="InterPro" id="IPR001611">
    <property type="entry name" value="Leu-rich_rpt"/>
</dbReference>
<dbReference type="AlphaFoldDB" id="A0A1I8HNB9"/>
<proteinExistence type="predicted"/>
<dbReference type="OrthoDB" id="5855206at2759"/>
<dbReference type="STRING" id="282301.A0A1I8HNB9"/>
<evidence type="ECO:0000313" key="1">
    <source>
        <dbReference type="Proteomes" id="UP000095280"/>
    </source>
</evidence>
<dbReference type="Gene3D" id="3.80.10.10">
    <property type="entry name" value="Ribonuclease Inhibitor"/>
    <property type="match status" value="3"/>
</dbReference>
<dbReference type="InterPro" id="IPR029071">
    <property type="entry name" value="Ubiquitin-like_domsf"/>
</dbReference>
<keyword evidence="1" id="KW-1185">Reference proteome</keyword>
<dbReference type="PANTHER" id="PTHR18849:SF0">
    <property type="entry name" value="CILIA- AND FLAGELLA-ASSOCIATED PROTEIN 410-RELATED"/>
    <property type="match status" value="1"/>
</dbReference>
<reference evidence="2" key="1">
    <citation type="submission" date="2016-11" db="UniProtKB">
        <authorList>
            <consortium name="WormBaseParasite"/>
        </authorList>
    </citation>
    <scope>IDENTIFICATION</scope>
</reference>
<dbReference type="WBParaSite" id="maker-uti_cns_0006909-snap-gene-0.5-mRNA-1">
    <property type="protein sequence ID" value="maker-uti_cns_0006909-snap-gene-0.5-mRNA-1"/>
    <property type="gene ID" value="maker-uti_cns_0006909-snap-gene-0.5"/>
</dbReference>
<dbReference type="Proteomes" id="UP000095280">
    <property type="component" value="Unplaced"/>
</dbReference>
<dbReference type="SUPFAM" id="SSF52047">
    <property type="entry name" value="RNI-like"/>
    <property type="match status" value="1"/>
</dbReference>
<dbReference type="InterPro" id="IPR032675">
    <property type="entry name" value="LRR_dom_sf"/>
</dbReference>
<dbReference type="PANTHER" id="PTHR18849">
    <property type="entry name" value="LEUCINE RICH REPEAT PROTEIN"/>
    <property type="match status" value="1"/>
</dbReference>
<accession>A0A1I8HNB9</accession>
<dbReference type="SUPFAM" id="SSF54236">
    <property type="entry name" value="Ubiquitin-like"/>
    <property type="match status" value="1"/>
</dbReference>
<name>A0A1I8HNB9_9PLAT</name>
<evidence type="ECO:0000313" key="2">
    <source>
        <dbReference type="WBParaSite" id="maker-uti_cns_0006909-snap-gene-0.5-mRNA-1"/>
    </source>
</evidence>
<sequence length="525" mass="58817">MEWVYQCQVRQGNGFFWSPLCVRTRNRLLYQHLFGTFDLDTRHANKSLKMTTLVEAIQHKFDMLTDPSSCDMQHVTLYGSPSAWRKQFFSASGELQLPHVLVMDNSNVTHLGDIEKLAKMCGHIVELDLANNSLASWSDLLQLLNRLPQLRLLNLSINPMLGPKSDSVTHEEKTDAPEKPLKDSECHSQYLLAQPMPHLSTLALNQLPQLSWPMLAGLLSSAPNLTELYLSNNDMEAPDFPCPKIGGYASVQQLYFNGNRLLSEDWTKLSQWFPKLEKLTLIGNSADKLPSSAVSLATEEGSNNTNKDSVVILPLLCNLKSLNLSESEIDSWSELEKLNLCPSLTDLRILDIKLGKGRPKKEFRAEAIARLAHVTHLNGTAVTDEERSAAERSLIRAHTIDLEIKNEPTDLAVAEAPDQLDSLLAKHGRLDALAKVDLRPTQSVSLVLRYGNQSRTCQLATNQLIREVKQKVCDQFNVEPSRVGLYYIDQGMVGAMGPELLNLPGRAFHSYRPEDGDELILKDFN</sequence>
<organism evidence="1 2">
    <name type="scientific">Macrostomum lignano</name>
    <dbReference type="NCBI Taxonomy" id="282301"/>
    <lineage>
        <taxon>Eukaryota</taxon>
        <taxon>Metazoa</taxon>
        <taxon>Spiralia</taxon>
        <taxon>Lophotrochozoa</taxon>
        <taxon>Platyhelminthes</taxon>
        <taxon>Rhabditophora</taxon>
        <taxon>Macrostomorpha</taxon>
        <taxon>Macrostomida</taxon>
        <taxon>Macrostomidae</taxon>
        <taxon>Macrostomum</taxon>
    </lineage>
</organism>